<dbReference type="AlphaFoldDB" id="A0A0M2HIT2"/>
<gene>
    <name evidence="1" type="ORF">RS84_03258</name>
</gene>
<reference evidence="1 2" key="1">
    <citation type="submission" date="2015-02" db="EMBL/GenBank/DDBJ databases">
        <title>Draft genome sequences of ten Microbacterium spp. with emphasis on heavy metal contaminated environments.</title>
        <authorList>
            <person name="Corretto E."/>
        </authorList>
    </citation>
    <scope>NUCLEOTIDE SEQUENCE [LARGE SCALE GENOMIC DNA]</scope>
    <source>
        <strain evidence="1 2">SA35</strain>
    </source>
</reference>
<evidence type="ECO:0000313" key="1">
    <source>
        <dbReference type="EMBL" id="KJL46619.1"/>
    </source>
</evidence>
<protein>
    <submittedName>
        <fullName evidence="1">Uncharacterized protein</fullName>
    </submittedName>
</protein>
<evidence type="ECO:0000313" key="2">
    <source>
        <dbReference type="Proteomes" id="UP000033900"/>
    </source>
</evidence>
<proteinExistence type="predicted"/>
<sequence length="89" mass="9751">MRAQHRAILAAARAGPLPSLTDRELGLREHPVTIYPYLFVPVRAWVRFGLEAIRVYAKLVRSTPLAAGVEFRAEEQTFVAGCGGTRSSG</sequence>
<dbReference type="RefSeq" id="WP_235281510.1">
    <property type="nucleotide sequence ID" value="NZ_JYJB01000010.1"/>
</dbReference>
<dbReference type="PATRIC" id="fig|273678.4.peg.3251"/>
<organism evidence="1 2">
    <name type="scientific">Microbacterium hydrocarbonoxydans</name>
    <dbReference type="NCBI Taxonomy" id="273678"/>
    <lineage>
        <taxon>Bacteria</taxon>
        <taxon>Bacillati</taxon>
        <taxon>Actinomycetota</taxon>
        <taxon>Actinomycetes</taxon>
        <taxon>Micrococcales</taxon>
        <taxon>Microbacteriaceae</taxon>
        <taxon>Microbacterium</taxon>
    </lineage>
</organism>
<keyword evidence="2" id="KW-1185">Reference proteome</keyword>
<accession>A0A0M2HIT2</accession>
<comment type="caution">
    <text evidence="1">The sequence shown here is derived from an EMBL/GenBank/DDBJ whole genome shotgun (WGS) entry which is preliminary data.</text>
</comment>
<dbReference type="Proteomes" id="UP000033900">
    <property type="component" value="Unassembled WGS sequence"/>
</dbReference>
<dbReference type="EMBL" id="JYJB01000010">
    <property type="protein sequence ID" value="KJL46619.1"/>
    <property type="molecule type" value="Genomic_DNA"/>
</dbReference>
<name>A0A0M2HIT2_9MICO</name>